<dbReference type="AlphaFoldDB" id="A0A1D1UIY0"/>
<name>A0A1D1UIY0_RAMVA</name>
<gene>
    <name evidence="2" type="primary">RvY_01955</name>
    <name evidence="2" type="synonym">RvY_01955.4</name>
    <name evidence="2" type="ORF">RvY_01955-4</name>
</gene>
<protein>
    <submittedName>
        <fullName evidence="2">Uncharacterized protein</fullName>
    </submittedName>
</protein>
<proteinExistence type="predicted"/>
<comment type="caution">
    <text evidence="2">The sequence shown here is derived from an EMBL/GenBank/DDBJ whole genome shotgun (WGS) entry which is preliminary data.</text>
</comment>
<dbReference type="Proteomes" id="UP000186922">
    <property type="component" value="Unassembled WGS sequence"/>
</dbReference>
<organism evidence="2 3">
    <name type="scientific">Ramazzottius varieornatus</name>
    <name type="common">Water bear</name>
    <name type="synonym">Tardigrade</name>
    <dbReference type="NCBI Taxonomy" id="947166"/>
    <lineage>
        <taxon>Eukaryota</taxon>
        <taxon>Metazoa</taxon>
        <taxon>Ecdysozoa</taxon>
        <taxon>Tardigrada</taxon>
        <taxon>Eutardigrada</taxon>
        <taxon>Parachela</taxon>
        <taxon>Hypsibioidea</taxon>
        <taxon>Ramazzottiidae</taxon>
        <taxon>Ramazzottius</taxon>
    </lineage>
</organism>
<evidence type="ECO:0000256" key="1">
    <source>
        <dbReference type="SAM" id="MobiDB-lite"/>
    </source>
</evidence>
<feature type="region of interest" description="Disordered" evidence="1">
    <location>
        <begin position="1"/>
        <end position="36"/>
    </location>
</feature>
<evidence type="ECO:0000313" key="3">
    <source>
        <dbReference type="Proteomes" id="UP000186922"/>
    </source>
</evidence>
<evidence type="ECO:0000313" key="2">
    <source>
        <dbReference type="EMBL" id="GAU89401.1"/>
    </source>
</evidence>
<accession>A0A1D1UIY0</accession>
<sequence length="102" mass="11344">MGRRKEVATDVETSQTPAKKSRKPRAVREHASDTSQAQLWSVDAWRGAAFGSVDRRSHQLSTVQGTRKEEHCDGKDGDDRNDKGCSAPQDIRSLGPAWRSPR</sequence>
<feature type="compositionally biased region" description="Basic and acidic residues" evidence="1">
    <location>
        <begin position="66"/>
        <end position="83"/>
    </location>
</feature>
<reference evidence="2 3" key="1">
    <citation type="journal article" date="2016" name="Nat. Commun.">
        <title>Extremotolerant tardigrade genome and improved radiotolerance of human cultured cells by tardigrade-unique protein.</title>
        <authorList>
            <person name="Hashimoto T."/>
            <person name="Horikawa D.D."/>
            <person name="Saito Y."/>
            <person name="Kuwahara H."/>
            <person name="Kozuka-Hata H."/>
            <person name="Shin-I T."/>
            <person name="Minakuchi Y."/>
            <person name="Ohishi K."/>
            <person name="Motoyama A."/>
            <person name="Aizu T."/>
            <person name="Enomoto A."/>
            <person name="Kondo K."/>
            <person name="Tanaka S."/>
            <person name="Hara Y."/>
            <person name="Koshikawa S."/>
            <person name="Sagara H."/>
            <person name="Miura T."/>
            <person name="Yokobori S."/>
            <person name="Miyagawa K."/>
            <person name="Suzuki Y."/>
            <person name="Kubo T."/>
            <person name="Oyama M."/>
            <person name="Kohara Y."/>
            <person name="Fujiyama A."/>
            <person name="Arakawa K."/>
            <person name="Katayama T."/>
            <person name="Toyoda A."/>
            <person name="Kunieda T."/>
        </authorList>
    </citation>
    <scope>NUCLEOTIDE SEQUENCE [LARGE SCALE GENOMIC DNA]</scope>
    <source>
        <strain evidence="2 3">YOKOZUNA-1</strain>
    </source>
</reference>
<dbReference type="EMBL" id="BDGG01000001">
    <property type="protein sequence ID" value="GAU89401.1"/>
    <property type="molecule type" value="Genomic_DNA"/>
</dbReference>
<feature type="region of interest" description="Disordered" evidence="1">
    <location>
        <begin position="54"/>
        <end position="102"/>
    </location>
</feature>
<keyword evidence="3" id="KW-1185">Reference proteome</keyword>